<dbReference type="RefSeq" id="WP_073127228.1">
    <property type="nucleotide sequence ID" value="NZ_FQZA01000002.1"/>
</dbReference>
<evidence type="ECO:0000313" key="2">
    <source>
        <dbReference type="EMBL" id="SHI71776.1"/>
    </source>
</evidence>
<dbReference type="STRING" id="313368.SAMN04488012_102366"/>
<feature type="chain" id="PRO_5012432180" evidence="1">
    <location>
        <begin position="25"/>
        <end position="104"/>
    </location>
</feature>
<keyword evidence="1" id="KW-0732">Signal</keyword>
<gene>
    <name evidence="2" type="ORF">SAMN04488012_102366</name>
</gene>
<proteinExistence type="predicted"/>
<feature type="signal peptide" evidence="1">
    <location>
        <begin position="1"/>
        <end position="24"/>
    </location>
</feature>
<name>A0A1M6DET2_9RHOB</name>
<dbReference type="EMBL" id="FQZA01000002">
    <property type="protein sequence ID" value="SHI71776.1"/>
    <property type="molecule type" value="Genomic_DNA"/>
</dbReference>
<keyword evidence="3" id="KW-1185">Reference proteome</keyword>
<protein>
    <submittedName>
        <fullName evidence="2">Uncharacterized protein</fullName>
    </submittedName>
</protein>
<organism evidence="2 3">
    <name type="scientific">Palleronia salina</name>
    <dbReference type="NCBI Taxonomy" id="313368"/>
    <lineage>
        <taxon>Bacteria</taxon>
        <taxon>Pseudomonadati</taxon>
        <taxon>Pseudomonadota</taxon>
        <taxon>Alphaproteobacteria</taxon>
        <taxon>Rhodobacterales</taxon>
        <taxon>Roseobacteraceae</taxon>
        <taxon>Palleronia</taxon>
    </lineage>
</organism>
<accession>A0A1M6DET2</accession>
<sequence>MKIGLSALLSLALLFVASLDAAHAAPRGGDFATTEMPHHGDGAADMACCDGLSGRTASCLGDLFAVGAWTARPATLPVPVHFAVSGGRFADGFLCEPPLGPPKV</sequence>
<evidence type="ECO:0000313" key="3">
    <source>
        <dbReference type="Proteomes" id="UP000184040"/>
    </source>
</evidence>
<evidence type="ECO:0000256" key="1">
    <source>
        <dbReference type="SAM" id="SignalP"/>
    </source>
</evidence>
<dbReference type="Proteomes" id="UP000184040">
    <property type="component" value="Unassembled WGS sequence"/>
</dbReference>
<reference evidence="2 3" key="1">
    <citation type="submission" date="2016-11" db="EMBL/GenBank/DDBJ databases">
        <authorList>
            <person name="Jaros S."/>
            <person name="Januszkiewicz K."/>
            <person name="Wedrychowicz H."/>
        </authorList>
    </citation>
    <scope>NUCLEOTIDE SEQUENCE [LARGE SCALE GENOMIC DNA]</scope>
    <source>
        <strain evidence="2 3">DSM 26892</strain>
    </source>
</reference>
<dbReference type="AlphaFoldDB" id="A0A1M6DET2"/>